<dbReference type="InterPro" id="IPR036318">
    <property type="entry name" value="FAD-bd_PCMH-like_sf"/>
</dbReference>
<dbReference type="AlphaFoldDB" id="A0AA37V498"/>
<dbReference type="InterPro" id="IPR016169">
    <property type="entry name" value="FAD-bd_PCMH_sub2"/>
</dbReference>
<proteinExistence type="inferred from homology"/>
<gene>
    <name evidence="7" type="ORF">rosag_41400</name>
</gene>
<evidence type="ECO:0000256" key="3">
    <source>
        <dbReference type="ARBA" id="ARBA00022630"/>
    </source>
</evidence>
<keyword evidence="4" id="KW-0274">FAD</keyword>
<dbReference type="PROSITE" id="PS00862">
    <property type="entry name" value="OX2_COVAL_FAD"/>
    <property type="match status" value="1"/>
</dbReference>
<dbReference type="Gene3D" id="3.40.462.20">
    <property type="match status" value="1"/>
</dbReference>
<keyword evidence="8" id="KW-1185">Reference proteome</keyword>
<comment type="caution">
    <text evidence="7">The sequence shown here is derived from an EMBL/GenBank/DDBJ whole genome shotgun (WGS) entry which is preliminary data.</text>
</comment>
<dbReference type="Gene3D" id="3.30.465.10">
    <property type="match status" value="1"/>
</dbReference>
<dbReference type="PANTHER" id="PTHR42973">
    <property type="entry name" value="BINDING OXIDOREDUCTASE, PUTATIVE (AFU_ORTHOLOGUE AFUA_1G17690)-RELATED"/>
    <property type="match status" value="1"/>
</dbReference>
<organism evidence="7 8">
    <name type="scientific">Roseisolibacter agri</name>
    <dbReference type="NCBI Taxonomy" id="2014610"/>
    <lineage>
        <taxon>Bacteria</taxon>
        <taxon>Pseudomonadati</taxon>
        <taxon>Gemmatimonadota</taxon>
        <taxon>Gemmatimonadia</taxon>
        <taxon>Gemmatimonadales</taxon>
        <taxon>Gemmatimonadaceae</taxon>
        <taxon>Roseisolibacter</taxon>
    </lineage>
</organism>
<name>A0AA37V498_9BACT</name>
<dbReference type="Pfam" id="PF08031">
    <property type="entry name" value="BBE"/>
    <property type="match status" value="1"/>
</dbReference>
<dbReference type="Pfam" id="PF01565">
    <property type="entry name" value="FAD_binding_4"/>
    <property type="match status" value="1"/>
</dbReference>
<reference evidence="7" key="1">
    <citation type="submission" date="2022-08" db="EMBL/GenBank/DDBJ databases">
        <title>Draft genome sequencing of Roseisolibacter agri AW1220.</title>
        <authorList>
            <person name="Tobiishi Y."/>
            <person name="Tonouchi A."/>
        </authorList>
    </citation>
    <scope>NUCLEOTIDE SEQUENCE</scope>
    <source>
        <strain evidence="7">AW1220</strain>
    </source>
</reference>
<dbReference type="InterPro" id="IPR006094">
    <property type="entry name" value="Oxid_FAD_bind_N"/>
</dbReference>
<dbReference type="Proteomes" id="UP001161325">
    <property type="component" value="Unassembled WGS sequence"/>
</dbReference>
<dbReference type="EMBL" id="BRXS01000006">
    <property type="protein sequence ID" value="GLC27627.1"/>
    <property type="molecule type" value="Genomic_DNA"/>
</dbReference>
<dbReference type="GO" id="GO:0016491">
    <property type="term" value="F:oxidoreductase activity"/>
    <property type="evidence" value="ECO:0007669"/>
    <property type="project" value="UniProtKB-KW"/>
</dbReference>
<evidence type="ECO:0000256" key="2">
    <source>
        <dbReference type="ARBA" id="ARBA00005466"/>
    </source>
</evidence>
<dbReference type="InterPro" id="IPR006093">
    <property type="entry name" value="Oxy_OxRdtase_FAD_BS"/>
</dbReference>
<dbReference type="PANTHER" id="PTHR42973:SF39">
    <property type="entry name" value="FAD-BINDING PCMH-TYPE DOMAIN-CONTAINING PROTEIN"/>
    <property type="match status" value="1"/>
</dbReference>
<comment type="cofactor">
    <cofactor evidence="1">
        <name>FAD</name>
        <dbReference type="ChEBI" id="CHEBI:57692"/>
    </cofactor>
</comment>
<dbReference type="SUPFAM" id="SSF56176">
    <property type="entry name" value="FAD-binding/transporter-associated domain-like"/>
    <property type="match status" value="1"/>
</dbReference>
<evidence type="ECO:0000256" key="4">
    <source>
        <dbReference type="ARBA" id="ARBA00022827"/>
    </source>
</evidence>
<dbReference type="PROSITE" id="PS51387">
    <property type="entry name" value="FAD_PCMH"/>
    <property type="match status" value="1"/>
</dbReference>
<evidence type="ECO:0000256" key="1">
    <source>
        <dbReference type="ARBA" id="ARBA00001974"/>
    </source>
</evidence>
<sequence>MPDVTIRTRGGADTTLPAGEAERLAAALRGEVVTADAPHYADVCRVWNGTVERRPAIVARCRGSADVVRAVRFAREHDLLLGVRGGGHNIAGNGVVDRGLLVDLAPMRGVRVDPGQRFARVDGGALLGDMDRETQTFGLATPLGINSTTGIAGLTLGGGYGWLSRAYGLTVDNLRAADVVTADGALVSASESEHPDLFWALRGGGGNFGVVTSFEYALHPVGPEVLAGLIVHPFDHADELLRRYRDVVRAAPDSLTAWVVMRKAPPLPFLPTEVHGRPVLVIAACYTGPREDAERVLRPLREIGTPIADVIDWTPYAGFQTAFDPLLTPGARNYWKTHNFATLHDPLIDVLVDQIAHLPGPMSEIFLAHLGGAVSRRADDATAYAGRHAQFVMNVHARWEDRTADDAFVAWARNVYTVAAPYAAAGGAYVNFMTADEGNRVRAAYGANYDRLASIKAKYDPSNVFRTNQNIAPAPAAQPGAYTPMGTSLPTGAYQRPT</sequence>
<keyword evidence="5" id="KW-0560">Oxidoreductase</keyword>
<evidence type="ECO:0000313" key="7">
    <source>
        <dbReference type="EMBL" id="GLC27627.1"/>
    </source>
</evidence>
<dbReference type="InterPro" id="IPR016167">
    <property type="entry name" value="FAD-bd_PCMH_sub1"/>
</dbReference>
<dbReference type="GO" id="GO:0071949">
    <property type="term" value="F:FAD binding"/>
    <property type="evidence" value="ECO:0007669"/>
    <property type="project" value="InterPro"/>
</dbReference>
<dbReference type="Gene3D" id="3.30.43.10">
    <property type="entry name" value="Uridine Diphospho-n-acetylenolpyruvylglucosamine Reductase, domain 2"/>
    <property type="match status" value="1"/>
</dbReference>
<protein>
    <submittedName>
        <fullName evidence="7">FAD-linked oxidase</fullName>
    </submittedName>
</protein>
<keyword evidence="3" id="KW-0285">Flavoprotein</keyword>
<dbReference type="InterPro" id="IPR050416">
    <property type="entry name" value="FAD-linked_Oxidoreductase"/>
</dbReference>
<dbReference type="InterPro" id="IPR016166">
    <property type="entry name" value="FAD-bd_PCMH"/>
</dbReference>
<evidence type="ECO:0000259" key="6">
    <source>
        <dbReference type="PROSITE" id="PS51387"/>
    </source>
</evidence>
<evidence type="ECO:0000256" key="5">
    <source>
        <dbReference type="ARBA" id="ARBA00023002"/>
    </source>
</evidence>
<dbReference type="RefSeq" id="WP_284352063.1">
    <property type="nucleotide sequence ID" value="NZ_BRXS01000006.1"/>
</dbReference>
<dbReference type="InterPro" id="IPR012951">
    <property type="entry name" value="BBE"/>
</dbReference>
<comment type="similarity">
    <text evidence="2">Belongs to the oxygen-dependent FAD-linked oxidoreductase family.</text>
</comment>
<accession>A0AA37V498</accession>
<feature type="domain" description="FAD-binding PCMH-type" evidence="6">
    <location>
        <begin position="50"/>
        <end position="221"/>
    </location>
</feature>
<evidence type="ECO:0000313" key="8">
    <source>
        <dbReference type="Proteomes" id="UP001161325"/>
    </source>
</evidence>